<dbReference type="NCBIfam" id="NF047595">
    <property type="entry name" value="IS66_ISRel24_TnpA"/>
    <property type="match status" value="1"/>
</dbReference>
<reference evidence="1 2" key="1">
    <citation type="submission" date="2018-03" db="EMBL/GenBank/DDBJ databases">
        <title>Whole genome analyses suggest that Burkholderia sensu lato contains two further novel genera in the rhizoxinica-symbiotica group Mycetohabitans gen. nov., and Trinickia gen. nov.: implications for the evolution of diazotrophy and nodulation in the Burkholderiaceae.</title>
        <authorList>
            <person name="Estrada De Los Santos P."/>
            <person name="Palmer M."/>
            <person name="Chavez-Ramirez B."/>
            <person name="Steenkamp E.T."/>
            <person name="Hirsch A.M."/>
            <person name="Manyaka P."/>
            <person name="Maluk M."/>
            <person name="Lafos M."/>
            <person name="Crook M."/>
            <person name="Gross E."/>
            <person name="Simon M.F."/>
            <person name="Bueno Dos Reis Junior F."/>
            <person name="Poole P.S."/>
            <person name="Venter S.N."/>
            <person name="James E.K."/>
        </authorList>
    </citation>
    <scope>NUCLEOTIDE SEQUENCE [LARGE SCALE GENOMIC DNA]</scope>
    <source>
        <strain evidence="1 2">JPY-366</strain>
    </source>
</reference>
<dbReference type="GO" id="GO:0006313">
    <property type="term" value="P:DNA transposition"/>
    <property type="evidence" value="ECO:0007669"/>
    <property type="project" value="InterPro"/>
</dbReference>
<organism evidence="1 2">
    <name type="scientific">Trinickia symbiotica</name>
    <dbReference type="NCBI Taxonomy" id="863227"/>
    <lineage>
        <taxon>Bacteria</taxon>
        <taxon>Pseudomonadati</taxon>
        <taxon>Pseudomonadota</taxon>
        <taxon>Betaproteobacteria</taxon>
        <taxon>Burkholderiales</taxon>
        <taxon>Burkholderiaceae</taxon>
        <taxon>Trinickia</taxon>
    </lineage>
</organism>
<protein>
    <recommendedName>
        <fullName evidence="3">Transposase</fullName>
    </recommendedName>
</protein>
<dbReference type="AlphaFoldDB" id="A0A2T3XJQ9"/>
<dbReference type="SUPFAM" id="SSF46689">
    <property type="entry name" value="Homeodomain-like"/>
    <property type="match status" value="1"/>
</dbReference>
<dbReference type="RefSeq" id="WP_107154523.1">
    <property type="nucleotide sequence ID" value="NZ_PYUC01000057.1"/>
</dbReference>
<name>A0A2T3XJQ9_9BURK</name>
<evidence type="ECO:0000313" key="1">
    <source>
        <dbReference type="EMBL" id="PTB16707.1"/>
    </source>
</evidence>
<comment type="caution">
    <text evidence="1">The sequence shown here is derived from an EMBL/GenBank/DDBJ whole genome shotgun (WGS) entry which is preliminary data.</text>
</comment>
<dbReference type="Proteomes" id="UP000240638">
    <property type="component" value="Unassembled WGS sequence"/>
</dbReference>
<dbReference type="GO" id="GO:0004803">
    <property type="term" value="F:transposase activity"/>
    <property type="evidence" value="ECO:0007669"/>
    <property type="project" value="InterPro"/>
</dbReference>
<evidence type="ECO:0008006" key="3">
    <source>
        <dbReference type="Google" id="ProtNLM"/>
    </source>
</evidence>
<dbReference type="EMBL" id="PYUC01000057">
    <property type="protein sequence ID" value="PTB16707.1"/>
    <property type="molecule type" value="Genomic_DNA"/>
</dbReference>
<gene>
    <name evidence="1" type="ORF">C9I57_32160</name>
</gene>
<proteinExistence type="predicted"/>
<dbReference type="Pfam" id="PF01527">
    <property type="entry name" value="HTH_Tnp_1"/>
    <property type="match status" value="1"/>
</dbReference>
<dbReference type="InterPro" id="IPR002514">
    <property type="entry name" value="Transposase_8"/>
</dbReference>
<dbReference type="GO" id="GO:0003677">
    <property type="term" value="F:DNA binding"/>
    <property type="evidence" value="ECO:0007669"/>
    <property type="project" value="InterPro"/>
</dbReference>
<evidence type="ECO:0000313" key="2">
    <source>
        <dbReference type="Proteomes" id="UP000240638"/>
    </source>
</evidence>
<dbReference type="InterPro" id="IPR009057">
    <property type="entry name" value="Homeodomain-like_sf"/>
</dbReference>
<sequence length="116" mass="12789">MESKAVGRRLGSKNYPKEFRAMVVAQSNDPARSIADVAQEHGLNANMVARWRRAHERAQLATQPQPAQTFIPVRLPVPTQPSSSLVVECGAMRVRFDGPLDLDVLRTVLATLRSPS</sequence>
<accession>A0A2T3XJQ9</accession>